<name>A0A7J6G9Z2_CANSA</name>
<proteinExistence type="predicted"/>
<reference evidence="1 2" key="1">
    <citation type="journal article" date="2020" name="bioRxiv">
        <title>Sequence and annotation of 42 cannabis genomes reveals extensive copy number variation in cannabinoid synthesis and pathogen resistance genes.</title>
        <authorList>
            <person name="Mckernan K.J."/>
            <person name="Helbert Y."/>
            <person name="Kane L.T."/>
            <person name="Ebling H."/>
            <person name="Zhang L."/>
            <person name="Liu B."/>
            <person name="Eaton Z."/>
            <person name="Mclaughlin S."/>
            <person name="Kingan S."/>
            <person name="Baybayan P."/>
            <person name="Concepcion G."/>
            <person name="Jordan M."/>
            <person name="Riva A."/>
            <person name="Barbazuk W."/>
            <person name="Harkins T."/>
        </authorList>
    </citation>
    <scope>NUCLEOTIDE SEQUENCE [LARGE SCALE GENOMIC DNA]</scope>
    <source>
        <strain evidence="2">cv. Jamaican Lion 4</strain>
        <tissue evidence="1">Leaf</tissue>
    </source>
</reference>
<evidence type="ECO:0000313" key="1">
    <source>
        <dbReference type="EMBL" id="KAF4379648.1"/>
    </source>
</evidence>
<organism evidence="1 2">
    <name type="scientific">Cannabis sativa</name>
    <name type="common">Hemp</name>
    <name type="synonym">Marijuana</name>
    <dbReference type="NCBI Taxonomy" id="3483"/>
    <lineage>
        <taxon>Eukaryota</taxon>
        <taxon>Viridiplantae</taxon>
        <taxon>Streptophyta</taxon>
        <taxon>Embryophyta</taxon>
        <taxon>Tracheophyta</taxon>
        <taxon>Spermatophyta</taxon>
        <taxon>Magnoliopsida</taxon>
        <taxon>eudicotyledons</taxon>
        <taxon>Gunneridae</taxon>
        <taxon>Pentapetalae</taxon>
        <taxon>rosids</taxon>
        <taxon>fabids</taxon>
        <taxon>Rosales</taxon>
        <taxon>Cannabaceae</taxon>
        <taxon>Cannabis</taxon>
    </lineage>
</organism>
<dbReference type="AlphaFoldDB" id="A0A7J6G9Z2"/>
<accession>A0A7J6G9Z2</accession>
<evidence type="ECO:0000313" key="2">
    <source>
        <dbReference type="Proteomes" id="UP000525078"/>
    </source>
</evidence>
<sequence>NILSLSVTHWTGASLSYPRIELLLATKIGAKRSKMPRGFDRRSGQLDIEDRWRSTIVQNITFTLIGAIFALAGLEEFITDKSKCQEHFDVYKECKKKERKAQLERNKTRSFFS</sequence>
<gene>
    <name evidence="1" type="ORF">F8388_023665</name>
</gene>
<protein>
    <submittedName>
        <fullName evidence="1">Uncharacterized protein</fullName>
    </submittedName>
</protein>
<comment type="caution">
    <text evidence="1">The sequence shown here is derived from an EMBL/GenBank/DDBJ whole genome shotgun (WGS) entry which is preliminary data.</text>
</comment>
<dbReference type="PANTHER" id="PTHR48150:SF1">
    <property type="entry name" value="COX19 FAMILY PROTEIN (CHCH MOTIF)"/>
    <property type="match status" value="1"/>
</dbReference>
<feature type="non-terminal residue" evidence="1">
    <location>
        <position position="1"/>
    </location>
</feature>
<dbReference type="Proteomes" id="UP000525078">
    <property type="component" value="Unassembled WGS sequence"/>
</dbReference>
<dbReference type="EMBL" id="JAATIP010000068">
    <property type="protein sequence ID" value="KAF4379648.1"/>
    <property type="molecule type" value="Genomic_DNA"/>
</dbReference>
<dbReference type="PANTHER" id="PTHR48150">
    <property type="entry name" value="CYTOCHROME C OXIDASE-ASSEMBLY FACTOR COX23, MITOCHONDRIAL"/>
    <property type="match status" value="1"/>
</dbReference>